<dbReference type="Proteomes" id="UP000187209">
    <property type="component" value="Unassembled WGS sequence"/>
</dbReference>
<dbReference type="EMBL" id="MPUH01000065">
    <property type="protein sequence ID" value="OMJ92276.1"/>
    <property type="molecule type" value="Genomic_DNA"/>
</dbReference>
<gene>
    <name evidence="1" type="ORF">SteCoe_5049</name>
</gene>
<proteinExistence type="predicted"/>
<dbReference type="AlphaFoldDB" id="A0A1R2CTC4"/>
<accession>A0A1R2CTC4</accession>
<comment type="caution">
    <text evidence="1">The sequence shown here is derived from an EMBL/GenBank/DDBJ whole genome shotgun (WGS) entry which is preliminary data.</text>
</comment>
<reference evidence="1 2" key="1">
    <citation type="submission" date="2016-11" db="EMBL/GenBank/DDBJ databases">
        <title>The macronuclear genome of Stentor coeruleus: a giant cell with tiny introns.</title>
        <authorList>
            <person name="Slabodnick M."/>
            <person name="Ruby J.G."/>
            <person name="Reiff S.B."/>
            <person name="Swart E.C."/>
            <person name="Gosai S."/>
            <person name="Prabakaran S."/>
            <person name="Witkowska E."/>
            <person name="Larue G.E."/>
            <person name="Fisher S."/>
            <person name="Freeman R.M."/>
            <person name="Gunawardena J."/>
            <person name="Chu W."/>
            <person name="Stover N.A."/>
            <person name="Gregory B.D."/>
            <person name="Nowacki M."/>
            <person name="Derisi J."/>
            <person name="Roy S.W."/>
            <person name="Marshall W.F."/>
            <person name="Sood P."/>
        </authorList>
    </citation>
    <scope>NUCLEOTIDE SEQUENCE [LARGE SCALE GENOMIC DNA]</scope>
    <source>
        <strain evidence="1">WM001</strain>
    </source>
</reference>
<organism evidence="1 2">
    <name type="scientific">Stentor coeruleus</name>
    <dbReference type="NCBI Taxonomy" id="5963"/>
    <lineage>
        <taxon>Eukaryota</taxon>
        <taxon>Sar</taxon>
        <taxon>Alveolata</taxon>
        <taxon>Ciliophora</taxon>
        <taxon>Postciliodesmatophora</taxon>
        <taxon>Heterotrichea</taxon>
        <taxon>Heterotrichida</taxon>
        <taxon>Stentoridae</taxon>
        <taxon>Stentor</taxon>
    </lineage>
</organism>
<evidence type="ECO:0000313" key="2">
    <source>
        <dbReference type="Proteomes" id="UP000187209"/>
    </source>
</evidence>
<sequence>MHSTSQSRFKKKIAKVPYKLPVIRGYSVNAIDREHKKAYNIADLSNHTQDSTSQFLLENVQVKHIMISVTPDIFQTPGATVKKNTLLRKYSESPFKVNNSLRILATINSPIIWARDFDANKLTKDLNKITKIRKNNNFLKEYYNNTNLNTYKVQSSLKLLKKFPKTSEEDKKRSERVTSRLKHCLFKVKGSLINLKSSPYE</sequence>
<protein>
    <submittedName>
        <fullName evidence="1">Uncharacterized protein</fullName>
    </submittedName>
</protein>
<name>A0A1R2CTC4_9CILI</name>
<keyword evidence="2" id="KW-1185">Reference proteome</keyword>
<evidence type="ECO:0000313" key="1">
    <source>
        <dbReference type="EMBL" id="OMJ92276.1"/>
    </source>
</evidence>